<comment type="similarity">
    <text evidence="1 3">Belongs to the ETS family.</text>
</comment>
<dbReference type="Proteomes" id="UP001152759">
    <property type="component" value="Chromosome 6"/>
</dbReference>
<evidence type="ECO:0000256" key="2">
    <source>
        <dbReference type="ARBA" id="ARBA00023125"/>
    </source>
</evidence>
<comment type="subcellular location">
    <subcellularLocation>
        <location evidence="3">Nucleus</location>
    </subcellularLocation>
</comment>
<keyword evidence="3" id="KW-0539">Nucleus</keyword>
<keyword evidence="2 3" id="KW-0238">DNA-binding</keyword>
<accession>A0A9P0F4M4</accession>
<dbReference type="SMART" id="SM00413">
    <property type="entry name" value="ETS"/>
    <property type="match status" value="1"/>
</dbReference>
<organism evidence="5 6">
    <name type="scientific">Bemisia tabaci</name>
    <name type="common">Sweetpotato whitefly</name>
    <name type="synonym">Aleurodes tabaci</name>
    <dbReference type="NCBI Taxonomy" id="7038"/>
    <lineage>
        <taxon>Eukaryota</taxon>
        <taxon>Metazoa</taxon>
        <taxon>Ecdysozoa</taxon>
        <taxon>Arthropoda</taxon>
        <taxon>Hexapoda</taxon>
        <taxon>Insecta</taxon>
        <taxon>Pterygota</taxon>
        <taxon>Neoptera</taxon>
        <taxon>Paraneoptera</taxon>
        <taxon>Hemiptera</taxon>
        <taxon>Sternorrhyncha</taxon>
        <taxon>Aleyrodoidea</taxon>
        <taxon>Aleyrodidae</taxon>
        <taxon>Aleyrodinae</taxon>
        <taxon>Bemisia</taxon>
    </lineage>
</organism>
<dbReference type="PROSITE" id="PS00345">
    <property type="entry name" value="ETS_DOMAIN_1"/>
    <property type="match status" value="1"/>
</dbReference>
<dbReference type="EMBL" id="OU963867">
    <property type="protein sequence ID" value="CAH0391957.1"/>
    <property type="molecule type" value="Genomic_DNA"/>
</dbReference>
<evidence type="ECO:0000259" key="4">
    <source>
        <dbReference type="PROSITE" id="PS50061"/>
    </source>
</evidence>
<dbReference type="PROSITE" id="PS00346">
    <property type="entry name" value="ETS_DOMAIN_2"/>
    <property type="match status" value="1"/>
</dbReference>
<dbReference type="Pfam" id="PF00178">
    <property type="entry name" value="Ets"/>
    <property type="match status" value="1"/>
</dbReference>
<evidence type="ECO:0000313" key="5">
    <source>
        <dbReference type="EMBL" id="CAH0391957.1"/>
    </source>
</evidence>
<dbReference type="PANTHER" id="PTHR11849">
    <property type="entry name" value="ETS"/>
    <property type="match status" value="1"/>
</dbReference>
<dbReference type="GO" id="GO:0000981">
    <property type="term" value="F:DNA-binding transcription factor activity, RNA polymerase II-specific"/>
    <property type="evidence" value="ECO:0007669"/>
    <property type="project" value="TreeGrafter"/>
</dbReference>
<sequence>MESNVMLWQFLLEILKSEKFYNIIRWTNSRGEFKLIDAEEVARMWGLRKNKTNMNYDKLSRALRYYYQKNIIQKVLGQKFVYRFVSIPWIEKDIDEDSVSCFLNSSMEASHGSDLTESCNHYLNKLINLPTHANSEIDELRYPTVRKSKSRQRSWEECGNRLDLVKSQNCRFCGSPNFGIPEKMHEPLKCWKDLCSNCHSSLGASLCRLLLPAPRKRLLLERYWSNDSYNLIIPS</sequence>
<gene>
    <name evidence="5" type="ORF">BEMITA_LOCUS10527</name>
</gene>
<dbReference type="KEGG" id="btab:109034418"/>
<keyword evidence="6" id="KW-1185">Reference proteome</keyword>
<dbReference type="AlphaFoldDB" id="A0A9P0F4M4"/>
<dbReference type="InterPro" id="IPR036390">
    <property type="entry name" value="WH_DNA-bd_sf"/>
</dbReference>
<evidence type="ECO:0000256" key="1">
    <source>
        <dbReference type="ARBA" id="ARBA00005562"/>
    </source>
</evidence>
<dbReference type="PRINTS" id="PR00454">
    <property type="entry name" value="ETSDOMAIN"/>
</dbReference>
<dbReference type="Gene3D" id="1.10.10.10">
    <property type="entry name" value="Winged helix-like DNA-binding domain superfamily/Winged helix DNA-binding domain"/>
    <property type="match status" value="1"/>
</dbReference>
<dbReference type="InterPro" id="IPR000418">
    <property type="entry name" value="Ets_dom"/>
</dbReference>
<name>A0A9P0F4M4_BEMTA</name>
<proteinExistence type="inferred from homology"/>
<evidence type="ECO:0000256" key="3">
    <source>
        <dbReference type="RuleBase" id="RU004019"/>
    </source>
</evidence>
<dbReference type="PROSITE" id="PS50061">
    <property type="entry name" value="ETS_DOMAIN_3"/>
    <property type="match status" value="1"/>
</dbReference>
<dbReference type="GO" id="GO:0043565">
    <property type="term" value="F:sequence-specific DNA binding"/>
    <property type="evidence" value="ECO:0007669"/>
    <property type="project" value="InterPro"/>
</dbReference>
<dbReference type="PANTHER" id="PTHR11849:SF133">
    <property type="entry name" value="ETS DOMAIN-CONTAINING PROTEIN"/>
    <property type="match status" value="1"/>
</dbReference>
<feature type="domain" description="ETS" evidence="4">
    <location>
        <begin position="5"/>
        <end position="85"/>
    </location>
</feature>
<dbReference type="InterPro" id="IPR046328">
    <property type="entry name" value="ETS_fam"/>
</dbReference>
<evidence type="ECO:0000313" key="6">
    <source>
        <dbReference type="Proteomes" id="UP001152759"/>
    </source>
</evidence>
<dbReference type="GO" id="GO:0005634">
    <property type="term" value="C:nucleus"/>
    <property type="evidence" value="ECO:0007669"/>
    <property type="project" value="UniProtKB-SubCell"/>
</dbReference>
<dbReference type="InterPro" id="IPR036388">
    <property type="entry name" value="WH-like_DNA-bd_sf"/>
</dbReference>
<dbReference type="SUPFAM" id="SSF46785">
    <property type="entry name" value="Winged helix' DNA-binding domain"/>
    <property type="match status" value="1"/>
</dbReference>
<protein>
    <recommendedName>
        <fullName evidence="4">ETS domain-containing protein</fullName>
    </recommendedName>
</protein>
<reference evidence="5" key="1">
    <citation type="submission" date="2021-12" db="EMBL/GenBank/DDBJ databases">
        <authorList>
            <person name="King R."/>
        </authorList>
    </citation>
    <scope>NUCLEOTIDE SEQUENCE</scope>
</reference>
<dbReference type="GO" id="GO:0030154">
    <property type="term" value="P:cell differentiation"/>
    <property type="evidence" value="ECO:0007669"/>
    <property type="project" value="TreeGrafter"/>
</dbReference>